<dbReference type="EMBL" id="CP011564">
    <property type="protein sequence ID" value="ALG81393.1"/>
    <property type="molecule type" value="Genomic_DNA"/>
</dbReference>
<evidence type="ECO:0000256" key="3">
    <source>
        <dbReference type="SAM" id="MobiDB-lite"/>
    </source>
</evidence>
<dbReference type="KEGG" id="hsf:HLASA_0489"/>
<dbReference type="Gene3D" id="3.40.50.970">
    <property type="match status" value="2"/>
</dbReference>
<dbReference type="KEGG" id="hsu:HLASF_0492"/>
<evidence type="ECO:0000313" key="7">
    <source>
        <dbReference type="Proteomes" id="UP000060390"/>
    </source>
</evidence>
<feature type="region of interest" description="Disordered" evidence="3">
    <location>
        <begin position="1"/>
        <end position="20"/>
    </location>
</feature>
<dbReference type="Pfam" id="PF02775">
    <property type="entry name" value="TPP_enzyme_C"/>
    <property type="match status" value="1"/>
</dbReference>
<reference evidence="5 8" key="1">
    <citation type="journal article" date="2015" name="ISME J.">
        <title>Elemental sulfur and acetate can support life of a novel strictly anaerobic haloarchaeon.</title>
        <authorList>
            <person name="Sorokin D.Y."/>
            <person name="Kublanov I.V."/>
            <person name="Gavrilov S.N."/>
            <person name="Rojo D."/>
            <person name="Roman P."/>
            <person name="Golyshin P.N."/>
            <person name="Slepak V.Z."/>
            <person name="Smedile F."/>
            <person name="Ferrer M."/>
            <person name="Messina E."/>
            <person name="La Cono V."/>
            <person name="Yakimov M.M."/>
        </authorList>
    </citation>
    <scope>NUCLEOTIDE SEQUENCE [LARGE SCALE GENOMIC DNA]</scope>
    <source>
        <strain evidence="5 8">HSR2</strain>
    </source>
</reference>
<dbReference type="STRING" id="1604004.HLASA_0489"/>
<reference evidence="7" key="2">
    <citation type="submission" date="2015-05" db="EMBL/GenBank/DDBJ databases">
        <title>Complete genome sequence of Halanaeroarchaeum sulfurireducens type strain M27-SA2, a sulfate-reducer haloarchaeon from marine anoxic lake Medee.</title>
        <authorList>
            <person name="Messina E."/>
            <person name="Kublanov I.V."/>
            <person name="Toshchakov S."/>
            <person name="Arcadi E."/>
            <person name="La Spada G."/>
            <person name="La Cono V."/>
            <person name="Yakimov M.M."/>
        </authorList>
    </citation>
    <scope>NUCLEOTIDE SEQUENCE [LARGE SCALE GENOMIC DNA]</scope>
    <source>
        <strain evidence="7">M27-SA2</strain>
    </source>
</reference>
<proteinExistence type="predicted"/>
<dbReference type="InterPro" id="IPR011766">
    <property type="entry name" value="TPP_enzyme_TPP-bd"/>
</dbReference>
<dbReference type="SUPFAM" id="SSF52518">
    <property type="entry name" value="Thiamin diphosphate-binding fold (THDP-binding)"/>
    <property type="match status" value="1"/>
</dbReference>
<accession>A0A0F7P8C5</accession>
<evidence type="ECO:0000256" key="2">
    <source>
        <dbReference type="ARBA" id="ARBA00023002"/>
    </source>
</evidence>
<keyword evidence="8" id="KW-1185">Reference proteome</keyword>
<evidence type="ECO:0000259" key="4">
    <source>
        <dbReference type="Pfam" id="PF02775"/>
    </source>
</evidence>
<dbReference type="PATRIC" id="fig|1604004.4.peg.514"/>
<dbReference type="AlphaFoldDB" id="A0A0F7P8C5"/>
<name>A0A0F7P8C5_9EURY</name>
<dbReference type="GO" id="GO:0030976">
    <property type="term" value="F:thiamine pyrophosphate binding"/>
    <property type="evidence" value="ECO:0007669"/>
    <property type="project" value="InterPro"/>
</dbReference>
<dbReference type="CDD" id="cd03376">
    <property type="entry name" value="TPP_PFOR_porB_like"/>
    <property type="match status" value="1"/>
</dbReference>
<dbReference type="PANTHER" id="PTHR42897">
    <property type="entry name" value="PYRUVATE SYNTHASE SUBUNIT PORB"/>
    <property type="match status" value="1"/>
</dbReference>
<dbReference type="HOGENOM" id="CLU_058423_0_0_2"/>
<keyword evidence="5" id="KW-0670">Pyruvate</keyword>
<dbReference type="OrthoDB" id="296931at2157"/>
<keyword evidence="2 5" id="KW-0560">Oxidoreductase</keyword>
<gene>
    <name evidence="5" type="primary">porB1</name>
    <name evidence="6" type="ORF">HLASA_0489</name>
    <name evidence="5" type="ORF">HLASF_0492</name>
</gene>
<dbReference type="EMBL" id="CP008874">
    <property type="protein sequence ID" value="AKH96992.1"/>
    <property type="molecule type" value="Genomic_DNA"/>
</dbReference>
<dbReference type="PANTHER" id="PTHR42897:SF2">
    <property type="entry name" value="PYRUVATE SYNTHASE SUBUNIT PORB"/>
    <property type="match status" value="1"/>
</dbReference>
<dbReference type="InterPro" id="IPR029061">
    <property type="entry name" value="THDP-binding"/>
</dbReference>
<evidence type="ECO:0000313" key="6">
    <source>
        <dbReference type="EMBL" id="ALG81393.1"/>
    </source>
</evidence>
<comment type="subunit">
    <text evidence="1">Heterotetramer of one alpha, one beta, one delta and one gamma chain.</text>
</comment>
<dbReference type="InterPro" id="IPR051479">
    <property type="entry name" value="PorB-like"/>
</dbReference>
<dbReference type="Proteomes" id="UP000060390">
    <property type="component" value="Chromosome"/>
</dbReference>
<dbReference type="GO" id="GO:0019164">
    <property type="term" value="F:pyruvate synthase activity"/>
    <property type="evidence" value="ECO:0007669"/>
    <property type="project" value="UniProtKB-EC"/>
</dbReference>
<feature type="region of interest" description="Disordered" evidence="3">
    <location>
        <begin position="154"/>
        <end position="178"/>
    </location>
</feature>
<sequence length="316" mass="34365">MSSQDTAPPEPEISHDDDLFKPGHRACAGCGPALAMRYITEATGENTIISHATGCMEVVSSPYPESSWDVSWIHDVFANAPGVASGVEAAYRAFDEKEGFEEFEDHDDVNFVAIGGDGATFDIGMRSLSGMMERGHDVLYIAYDNEGYMNTGIQRSSSTPFGASTTTSPAGSESFGNDTQKKNMPAIAADHGCEYVATASIAYPTDFKRKIEKALEHDGAKYIQVSAPCMLGWDFDSAETVNVAKLAVQTGMQPLFEIVDGELSDVMSLSDRKPVEEYLETQGRFAHLFSKEGGDEVIEEIQEHIDEQAEELGLDR</sequence>
<evidence type="ECO:0000256" key="1">
    <source>
        <dbReference type="ARBA" id="ARBA00011595"/>
    </source>
</evidence>
<reference evidence="6 7" key="3">
    <citation type="journal article" date="2016" name="Stand. Genomic Sci.">
        <title>Complete genome sequence of 'Halanaeroarchaeum sulfurireducens' M27-SA2, a sulfur-reducing and acetate-oxidizing haloarchaeon from the deep-sea hypersaline anoxic lake Medee.</title>
        <authorList>
            <person name="Messina E."/>
            <person name="Sorokin D.Y."/>
            <person name="Kublanov I.V."/>
            <person name="Toshchakov S."/>
            <person name="Lopatina A."/>
            <person name="Arcadi E."/>
            <person name="Smedile F."/>
            <person name="La Spada G."/>
            <person name="La Cono V."/>
            <person name="Yakimov M.M."/>
        </authorList>
    </citation>
    <scope>NUCLEOTIDE SEQUENCE [LARGE SCALE GENOMIC DNA]</scope>
    <source>
        <strain evidence="6 7">M27-SA2</strain>
    </source>
</reference>
<dbReference type="RefSeq" id="WP_050047808.1">
    <property type="nucleotide sequence ID" value="NZ_CP008874.1"/>
</dbReference>
<dbReference type="EC" id="1.2.7.1" evidence="5"/>
<protein>
    <submittedName>
        <fullName evidence="5">Pyruvate:ferredoxin oxidoreductase, beta subunit</fullName>
        <ecNumber evidence="5">1.2.7.1</ecNumber>
    </submittedName>
</protein>
<dbReference type="GeneID" id="26009855"/>
<evidence type="ECO:0000313" key="8">
    <source>
        <dbReference type="Proteomes" id="UP000069906"/>
    </source>
</evidence>
<dbReference type="Proteomes" id="UP000069906">
    <property type="component" value="Chromosome"/>
</dbReference>
<organism evidence="5 8">
    <name type="scientific">Halanaeroarchaeum sulfurireducens</name>
    <dbReference type="NCBI Taxonomy" id="1604004"/>
    <lineage>
        <taxon>Archaea</taxon>
        <taxon>Methanobacteriati</taxon>
        <taxon>Methanobacteriota</taxon>
        <taxon>Stenosarchaea group</taxon>
        <taxon>Halobacteria</taxon>
        <taxon>Halobacteriales</taxon>
        <taxon>Halobacteriaceae</taxon>
        <taxon>Halanaeroarchaeum</taxon>
    </lineage>
</organism>
<feature type="domain" description="Thiamine pyrophosphate enzyme TPP-binding" evidence="4">
    <location>
        <begin position="53"/>
        <end position="225"/>
    </location>
</feature>
<evidence type="ECO:0000313" key="5">
    <source>
        <dbReference type="EMBL" id="AKH96992.1"/>
    </source>
</evidence>